<comment type="caution">
    <text evidence="16">The sequence shown here is derived from an EMBL/GenBank/DDBJ whole genome shotgun (WGS) entry which is preliminary data.</text>
</comment>
<dbReference type="InterPro" id="IPR013655">
    <property type="entry name" value="PAS_fold_3"/>
</dbReference>
<evidence type="ECO:0000256" key="10">
    <source>
        <dbReference type="ARBA" id="ARBA00022741"/>
    </source>
</evidence>
<dbReference type="eggNOG" id="COG2202">
    <property type="taxonomic scope" value="Bacteria"/>
</dbReference>
<dbReference type="GO" id="GO:0005524">
    <property type="term" value="F:ATP binding"/>
    <property type="evidence" value="ECO:0007669"/>
    <property type="project" value="UniProtKB-KW"/>
</dbReference>
<evidence type="ECO:0000256" key="2">
    <source>
        <dbReference type="ARBA" id="ARBA00012438"/>
    </source>
</evidence>
<evidence type="ECO:0000256" key="6">
    <source>
        <dbReference type="ARBA" id="ARBA00022606"/>
    </source>
</evidence>
<accession>A0A081D087</accession>
<keyword evidence="5" id="KW-0597">Phosphoprotein</keyword>
<evidence type="ECO:0000256" key="13">
    <source>
        <dbReference type="ARBA" id="ARBA00022991"/>
    </source>
</evidence>
<dbReference type="SUPFAM" id="SSF55781">
    <property type="entry name" value="GAF domain-like"/>
    <property type="match status" value="2"/>
</dbReference>
<dbReference type="Gene3D" id="3.30.450.40">
    <property type="match status" value="2"/>
</dbReference>
<evidence type="ECO:0000256" key="7">
    <source>
        <dbReference type="ARBA" id="ARBA00022630"/>
    </source>
</evidence>
<evidence type="ECO:0000256" key="3">
    <source>
        <dbReference type="ARBA" id="ARBA00021740"/>
    </source>
</evidence>
<dbReference type="SMART" id="SM00911">
    <property type="entry name" value="HWE_HK"/>
    <property type="match status" value="1"/>
</dbReference>
<dbReference type="Pfam" id="PF08447">
    <property type="entry name" value="PAS_3"/>
    <property type="match status" value="1"/>
</dbReference>
<keyword evidence="9" id="KW-0808">Transferase</keyword>
<dbReference type="InterPro" id="IPR029016">
    <property type="entry name" value="GAF-like_dom_sf"/>
</dbReference>
<evidence type="ECO:0000256" key="11">
    <source>
        <dbReference type="ARBA" id="ARBA00022777"/>
    </source>
</evidence>
<keyword evidence="10" id="KW-0547">Nucleotide-binding</keyword>
<dbReference type="SMART" id="SM00086">
    <property type="entry name" value="PAC"/>
    <property type="match status" value="1"/>
</dbReference>
<dbReference type="eggNOG" id="COG2203">
    <property type="taxonomic scope" value="Bacteria"/>
</dbReference>
<evidence type="ECO:0000313" key="16">
    <source>
        <dbReference type="EMBL" id="GAK72333.1"/>
    </source>
</evidence>
<evidence type="ECO:0000256" key="12">
    <source>
        <dbReference type="ARBA" id="ARBA00022840"/>
    </source>
</evidence>
<dbReference type="GO" id="GO:0009881">
    <property type="term" value="F:photoreceptor activity"/>
    <property type="evidence" value="ECO:0007669"/>
    <property type="project" value="UniProtKB-KW"/>
</dbReference>
<dbReference type="AlphaFoldDB" id="A0A081D087"/>
<evidence type="ECO:0000313" key="17">
    <source>
        <dbReference type="Proteomes" id="UP000028701"/>
    </source>
</evidence>
<dbReference type="RefSeq" id="WP_045231781.1">
    <property type="nucleotide sequence ID" value="NZ_BBJU01000025.1"/>
</dbReference>
<dbReference type="PANTHER" id="PTHR43102">
    <property type="entry name" value="SLR1143 PROTEIN"/>
    <property type="match status" value="1"/>
</dbReference>
<dbReference type="InterPro" id="IPR001610">
    <property type="entry name" value="PAC"/>
</dbReference>
<dbReference type="PANTHER" id="PTHR43102:SF2">
    <property type="entry name" value="GAF DOMAIN-CONTAINING PROTEIN"/>
    <property type="match status" value="1"/>
</dbReference>
<keyword evidence="12" id="KW-0067">ATP-binding</keyword>
<keyword evidence="8" id="KW-0288">FMN</keyword>
<dbReference type="InterPro" id="IPR003018">
    <property type="entry name" value="GAF"/>
</dbReference>
<keyword evidence="13" id="KW-0157">Chromophore</keyword>
<sequence length="678" mass="74257">MEAITSEEQRRLAALESYNILDTPREQDFDDIAALAASLCDTPIAVVNLIGDGRQFFKAEVGLGVRTTPLDTSFCAHAILEQDLLIIPDTLEDPRFNCNPLVTSEPHIRFYAGALLKSDDGLPIGTICVLGHEAKELSKAQKTGLQALARQVMSLLELRRNLHTMSHDLALERRLSAKRQIRASKADAKAEELLVNDARSKAAHDAGRIGIFEVDIATNDMIVSEEFCRIYGVPVQRQYSTQVFQNLIIDEDKKLASEAISQGDGTAPLSVEYRIRRGNDQRVRWVARRAQFIEDETGKSVKIIGIIIDVTDSKRKDARIAALLTLGDRLRVGKTVEDISRIASEILAEGLAVNRAGYATVNSATSGLFVEYNWLASGVNSIVGHHTLGDFSATIERLEMGDTLAVPNINAASWLDKDAASYSAIGVRSFVKVPVIDRGSLVGILFAHDSKPRFWSKLELDFAWGVADRAYAAIARLNAESEQRLLNQELSHRLKNTLSIVQAIAAQTLRNVTEKDAVAAFNGRLHALSSAHDVLLQQSWSTARLRDVIRKVMHLHASSEKVLISGPEVPLGPKAGLSLSLLLHELGTNAIKYGSLSTDTGVVDISWDVSEETEKPMLTLKWEEKGGPPAREPQRKGFGSRLIRMGIAGTGDVDKHFTNSGLIATFRAPLSLVTELGE</sequence>
<dbReference type="EMBL" id="BBJU01000025">
    <property type="protein sequence ID" value="GAK72333.1"/>
    <property type="molecule type" value="Genomic_DNA"/>
</dbReference>
<keyword evidence="11" id="KW-0418">Kinase</keyword>
<evidence type="ECO:0000256" key="14">
    <source>
        <dbReference type="ARBA" id="ARBA00023170"/>
    </source>
</evidence>
<dbReference type="SMART" id="SM00065">
    <property type="entry name" value="GAF"/>
    <property type="match status" value="2"/>
</dbReference>
<dbReference type="OrthoDB" id="341208at2"/>
<gene>
    <name evidence="16" type="ORF">RRU01S_25_00230</name>
</gene>
<dbReference type="InterPro" id="IPR035965">
    <property type="entry name" value="PAS-like_dom_sf"/>
</dbReference>
<keyword evidence="14" id="KW-0675">Receptor</keyword>
<dbReference type="SUPFAM" id="SSF55785">
    <property type="entry name" value="PYP-like sensor domain (PAS domain)"/>
    <property type="match status" value="1"/>
</dbReference>
<dbReference type="GO" id="GO:0004673">
    <property type="term" value="F:protein histidine kinase activity"/>
    <property type="evidence" value="ECO:0007669"/>
    <property type="project" value="UniProtKB-EC"/>
</dbReference>
<keyword evidence="4" id="KW-0600">Photoreceptor protein</keyword>
<reference evidence="16 17" key="1">
    <citation type="submission" date="2014-08" db="EMBL/GenBank/DDBJ databases">
        <title>Whole genome shotgun sequence of Rhizobium rubi NBRC 13261.</title>
        <authorList>
            <person name="Katano-Makiyama Y."/>
            <person name="Hosoyama A."/>
            <person name="Hashimoto M."/>
            <person name="Hosoyama Y."/>
            <person name="Noguchi M."/>
            <person name="Tsuchikane K."/>
            <person name="Uohara A."/>
            <person name="Ohji S."/>
            <person name="Ichikawa N."/>
            <person name="Kimura A."/>
            <person name="Yamazoe A."/>
            <person name="Fujita N."/>
        </authorList>
    </citation>
    <scope>NUCLEOTIDE SEQUENCE [LARGE SCALE GENOMIC DNA]</scope>
    <source>
        <strain evidence="16 17">NBRC 13261</strain>
    </source>
</reference>
<dbReference type="PROSITE" id="PS50113">
    <property type="entry name" value="PAC"/>
    <property type="match status" value="1"/>
</dbReference>
<evidence type="ECO:0000256" key="8">
    <source>
        <dbReference type="ARBA" id="ARBA00022643"/>
    </source>
</evidence>
<comment type="catalytic activity">
    <reaction evidence="1">
        <text>ATP + protein L-histidine = ADP + protein N-phospho-L-histidine.</text>
        <dbReference type="EC" id="2.7.13.3"/>
    </reaction>
</comment>
<evidence type="ECO:0000256" key="9">
    <source>
        <dbReference type="ARBA" id="ARBA00022679"/>
    </source>
</evidence>
<dbReference type="eggNOG" id="COG3920">
    <property type="taxonomic scope" value="Bacteria"/>
</dbReference>
<evidence type="ECO:0000259" key="15">
    <source>
        <dbReference type="PROSITE" id="PS50113"/>
    </source>
</evidence>
<dbReference type="InterPro" id="IPR011102">
    <property type="entry name" value="Sig_transdc_His_kinase_HWE"/>
</dbReference>
<dbReference type="Proteomes" id="UP000028701">
    <property type="component" value="Unassembled WGS sequence"/>
</dbReference>
<evidence type="ECO:0000256" key="4">
    <source>
        <dbReference type="ARBA" id="ARBA00022543"/>
    </source>
</evidence>
<proteinExistence type="predicted"/>
<protein>
    <recommendedName>
        <fullName evidence="3">Blue-light-activated histidine kinase</fullName>
        <ecNumber evidence="2">2.7.13.3</ecNumber>
    </recommendedName>
</protein>
<dbReference type="NCBIfam" id="TIGR00229">
    <property type="entry name" value="sensory_box"/>
    <property type="match status" value="1"/>
</dbReference>
<dbReference type="Pfam" id="PF07536">
    <property type="entry name" value="HWE_HK"/>
    <property type="match status" value="1"/>
</dbReference>
<dbReference type="Gene3D" id="2.10.70.100">
    <property type="match status" value="1"/>
</dbReference>
<keyword evidence="7" id="KW-0285">Flavoprotein</keyword>
<dbReference type="Pfam" id="PF01590">
    <property type="entry name" value="GAF"/>
    <property type="match status" value="2"/>
</dbReference>
<feature type="domain" description="PAC" evidence="15">
    <location>
        <begin position="269"/>
        <end position="322"/>
    </location>
</feature>
<dbReference type="EC" id="2.7.13.3" evidence="2"/>
<dbReference type="CDD" id="cd00130">
    <property type="entry name" value="PAS"/>
    <property type="match status" value="1"/>
</dbReference>
<name>A0A081D087_9HYPH</name>
<keyword evidence="6" id="KW-0716">Sensory transduction</keyword>
<evidence type="ECO:0000256" key="1">
    <source>
        <dbReference type="ARBA" id="ARBA00000085"/>
    </source>
</evidence>
<dbReference type="InterPro" id="IPR000700">
    <property type="entry name" value="PAS-assoc_C"/>
</dbReference>
<organism evidence="16 17">
    <name type="scientific">Agrobacterium rubi TR3 = NBRC 13261</name>
    <dbReference type="NCBI Taxonomy" id="1368415"/>
    <lineage>
        <taxon>Bacteria</taxon>
        <taxon>Pseudomonadati</taxon>
        <taxon>Pseudomonadota</taxon>
        <taxon>Alphaproteobacteria</taxon>
        <taxon>Hyphomicrobiales</taxon>
        <taxon>Rhizobiaceae</taxon>
        <taxon>Rhizobium/Agrobacterium group</taxon>
        <taxon>Agrobacterium</taxon>
    </lineage>
</organism>
<evidence type="ECO:0000256" key="5">
    <source>
        <dbReference type="ARBA" id="ARBA00022553"/>
    </source>
</evidence>
<dbReference type="InterPro" id="IPR000014">
    <property type="entry name" value="PAS"/>
</dbReference>
<dbReference type="Gene3D" id="3.30.450.20">
    <property type="entry name" value="PAS domain"/>
    <property type="match status" value="1"/>
</dbReference>